<dbReference type="InterPro" id="IPR046787">
    <property type="entry name" value="DnaT_2"/>
</dbReference>
<dbReference type="Proteomes" id="UP000237839">
    <property type="component" value="Unassembled WGS sequence"/>
</dbReference>
<evidence type="ECO:0000259" key="1">
    <source>
        <dbReference type="Pfam" id="PF20557"/>
    </source>
</evidence>
<evidence type="ECO:0000313" key="2">
    <source>
        <dbReference type="EMBL" id="PRC92671.1"/>
    </source>
</evidence>
<dbReference type="Pfam" id="PF20557">
    <property type="entry name" value="DnaT_2"/>
    <property type="match status" value="1"/>
</dbReference>
<keyword evidence="3" id="KW-1185">Reference proteome</keyword>
<sequence>MTIIVEDGTGVTGAESYVTVAFCTAYHAARNNTAWAAIANDTLREGYLRLATDYMVQAYRGKWKGLRAGITQALDWPRRSVVLDDLALYYAVPYTIVPTEVMNACCILALKASAGDLAPDLDRATASEIVGPITTTYFAGSPQHTRYRSVDLLLKPYIDGTDTNGQLVRG</sequence>
<dbReference type="OrthoDB" id="8702413at2"/>
<organism evidence="2 3">
    <name type="scientific">Solimicrobium silvestre</name>
    <dbReference type="NCBI Taxonomy" id="2099400"/>
    <lineage>
        <taxon>Bacteria</taxon>
        <taxon>Pseudomonadati</taxon>
        <taxon>Pseudomonadota</taxon>
        <taxon>Betaproteobacteria</taxon>
        <taxon>Burkholderiales</taxon>
        <taxon>Oxalobacteraceae</taxon>
        <taxon>Solimicrobium</taxon>
    </lineage>
</organism>
<evidence type="ECO:0000313" key="3">
    <source>
        <dbReference type="Proteomes" id="UP000237839"/>
    </source>
</evidence>
<feature type="domain" description="Putative DnaT-like" evidence="1">
    <location>
        <begin position="1"/>
        <end position="170"/>
    </location>
</feature>
<dbReference type="AlphaFoldDB" id="A0A2S9GY82"/>
<dbReference type="EMBL" id="PUGF01000012">
    <property type="protein sequence ID" value="PRC92671.1"/>
    <property type="molecule type" value="Genomic_DNA"/>
</dbReference>
<gene>
    <name evidence="2" type="ORF">S2091_2726</name>
</gene>
<dbReference type="RefSeq" id="WP_105532481.1">
    <property type="nucleotide sequence ID" value="NZ_PUGF01000012.1"/>
</dbReference>
<reference evidence="2 3" key="1">
    <citation type="submission" date="2018-02" db="EMBL/GenBank/DDBJ databases">
        <title>Solimicrobium silvestre gen. nov., sp. nov., isolated from alpine forest soil.</title>
        <authorList>
            <person name="Margesin R."/>
            <person name="Albuquerque L."/>
            <person name="Zhang D.-C."/>
            <person name="Froufe H.J.C."/>
            <person name="Severino R."/>
            <person name="Roxo I."/>
            <person name="Egas C."/>
            <person name="Da Costa M.S."/>
        </authorList>
    </citation>
    <scope>NUCLEOTIDE SEQUENCE [LARGE SCALE GENOMIC DNA]</scope>
    <source>
        <strain evidence="2 3">S20-91</strain>
    </source>
</reference>
<protein>
    <recommendedName>
        <fullName evidence="1">Putative DnaT-like domain-containing protein</fullName>
    </recommendedName>
</protein>
<name>A0A2S9GY82_9BURK</name>
<accession>A0A2S9GY82</accession>
<proteinExistence type="predicted"/>
<comment type="caution">
    <text evidence="2">The sequence shown here is derived from an EMBL/GenBank/DDBJ whole genome shotgun (WGS) entry which is preliminary data.</text>
</comment>